<feature type="transmembrane region" description="Helical" evidence="1">
    <location>
        <begin position="46"/>
        <end position="62"/>
    </location>
</feature>
<keyword evidence="1" id="KW-0812">Transmembrane</keyword>
<protein>
    <submittedName>
        <fullName evidence="2">Uncharacterized protein</fullName>
    </submittedName>
</protein>
<feature type="transmembrane region" description="Helical" evidence="1">
    <location>
        <begin position="21"/>
        <end position="40"/>
    </location>
</feature>
<dbReference type="EMBL" id="FWDO01000005">
    <property type="protein sequence ID" value="SLM18528.1"/>
    <property type="molecule type" value="Genomic_DNA"/>
</dbReference>
<keyword evidence="1" id="KW-1133">Transmembrane helix</keyword>
<sequence length="194" mass="21454">MEIPLRLVTRKDGSLFYGIPISFRIMMGGMLALIGGAIALEEFHTGPLGWIAVILLVLGFVYKEDWLFDASGKTISGLVGFYPVLKKTNLAFEEVAYIQLAAFSKGTVPGSPEEKSADREAFNEMRGDVSRSQMKGGFDIFQRKKLYIAMLIITKNEEHYLLDMVPARRASRLSIAGRALAALIGCSFLENLPE</sequence>
<name>A0A3P3XQG3_9SPIR</name>
<gene>
    <name evidence="2" type="ORF">SPIRO4BDMA_50043</name>
</gene>
<dbReference type="AlphaFoldDB" id="A0A3P3XQG3"/>
<evidence type="ECO:0000256" key="1">
    <source>
        <dbReference type="SAM" id="Phobius"/>
    </source>
</evidence>
<accession>A0A3P3XQG3</accession>
<keyword evidence="1" id="KW-0472">Membrane</keyword>
<reference evidence="2" key="1">
    <citation type="submission" date="2017-02" db="EMBL/GenBank/DDBJ databases">
        <authorList>
            <person name="Regsiter A."/>
            <person name="William W."/>
        </authorList>
    </citation>
    <scope>NUCLEOTIDE SEQUENCE</scope>
    <source>
        <strain evidence="2">BdmA 4</strain>
    </source>
</reference>
<evidence type="ECO:0000313" key="2">
    <source>
        <dbReference type="EMBL" id="SLM18528.1"/>
    </source>
</evidence>
<proteinExistence type="predicted"/>
<organism evidence="2">
    <name type="scientific">uncultured spirochete</name>
    <dbReference type="NCBI Taxonomy" id="156406"/>
    <lineage>
        <taxon>Bacteria</taxon>
        <taxon>Pseudomonadati</taxon>
        <taxon>Spirochaetota</taxon>
        <taxon>Spirochaetia</taxon>
        <taxon>Spirochaetales</taxon>
        <taxon>environmental samples</taxon>
    </lineage>
</organism>